<dbReference type="Pfam" id="PF14690">
    <property type="entry name" value="Zn_ribbon_ISL3"/>
    <property type="match status" value="1"/>
</dbReference>
<dbReference type="NCBIfam" id="NF033550">
    <property type="entry name" value="transpos_ISL3"/>
    <property type="match status" value="1"/>
</dbReference>
<dbReference type="PANTHER" id="PTHR33498">
    <property type="entry name" value="TRANSPOSASE FOR INSERTION SEQUENCE ELEMENT IS1557"/>
    <property type="match status" value="1"/>
</dbReference>
<feature type="domain" description="Transposase IS204/IS1001/IS1096/IS1165 DDE" evidence="1">
    <location>
        <begin position="153"/>
        <end position="257"/>
    </location>
</feature>
<dbReference type="Pfam" id="PF01610">
    <property type="entry name" value="DDE_Tnp_ISL3"/>
    <property type="match status" value="2"/>
</dbReference>
<dbReference type="KEGG" id="anf:AQPE_0252"/>
<proteinExistence type="predicted"/>
<evidence type="ECO:0000313" key="5">
    <source>
        <dbReference type="Proteomes" id="UP001193389"/>
    </source>
</evidence>
<evidence type="ECO:0000259" key="2">
    <source>
        <dbReference type="Pfam" id="PF14690"/>
    </source>
</evidence>
<sequence>MKITGLICLSNFRIKNIEHDNDTIKIFASIKSNRSKCPDCGFLSSSVHDFYHRTISDLPVFQHNTILILKTRKFKCKVPTCHRKVFSEQTPHMMRYARRTARASQVLDSLSIELTGKLGSILSKQFSIPVSPSTVTRIALKQQLPEIKQPRVLGIDDWAHRKGVSYGTVLIDMETSRPIDLLSSRESADLKGWLAKYPDAQIVTRDRSGAYSSAINEVCPDAIQIADRFHLLMNLSDALDKYFKSVSKEIRRVITEKTNEILPMSANADRCNDESVKSFLSQQITAEPKEIKVDQRLDTFKKVKELQSNGTPLKRISKILNISRNTVRSYFIQETLSPRIHPRSINIDLFTSYILSRLTMEGYKKKDIFDEIVQLGYNGGSTQAYSYINKIKLEYGLTTLDNAEIQQRMIPYIKPLSSRKLAKYIGGSLSDIEDTNERICMKALIDNVPELQIVRRLVLIFRTMLKRRSGNIKRWIGFIKRSKRKLYGLKTFANGLLFDIKAVENGIRLPWSNGAVEGHVNRIKSIKRQMYGRAGFELLRRKVILSQTG</sequence>
<evidence type="ECO:0000259" key="1">
    <source>
        <dbReference type="Pfam" id="PF01610"/>
    </source>
</evidence>
<evidence type="ECO:0000313" key="3">
    <source>
        <dbReference type="EMBL" id="BBE16013.1"/>
    </source>
</evidence>
<dbReference type="InterPro" id="IPR002560">
    <property type="entry name" value="Transposase_DDE"/>
</dbReference>
<feature type="domain" description="Transposase IS204/IS1001/IS1096/IS1165 DDE" evidence="1">
    <location>
        <begin position="466"/>
        <end position="542"/>
    </location>
</feature>
<organism evidence="3 5">
    <name type="scientific">Aquipluma nitroreducens</name>
    <dbReference type="NCBI Taxonomy" id="2010828"/>
    <lineage>
        <taxon>Bacteria</taxon>
        <taxon>Pseudomonadati</taxon>
        <taxon>Bacteroidota</taxon>
        <taxon>Bacteroidia</taxon>
        <taxon>Marinilabiliales</taxon>
        <taxon>Prolixibacteraceae</taxon>
        <taxon>Aquipluma</taxon>
    </lineage>
</organism>
<protein>
    <submittedName>
        <fullName evidence="4">Transposase</fullName>
    </submittedName>
</protein>
<gene>
    <name evidence="3" type="ORF">AQPE_0150</name>
    <name evidence="4" type="ORF">AQPE_0252</name>
</gene>
<dbReference type="KEGG" id="anf:AQPE_0150"/>
<evidence type="ECO:0000313" key="4">
    <source>
        <dbReference type="EMBL" id="BBE16115.1"/>
    </source>
</evidence>
<reference evidence="3" key="1">
    <citation type="journal article" date="2020" name="Int. J. Syst. Evol. Microbiol.">
        <title>Aquipluma nitroreducens gen. nov. sp. nov., a novel facultatively anaerobic bacterium isolated from a freshwater lake.</title>
        <authorList>
            <person name="Watanabe M."/>
            <person name="Kojima H."/>
            <person name="Fukui M."/>
        </authorList>
    </citation>
    <scope>NUCLEOTIDE SEQUENCE</scope>
    <source>
        <strain evidence="3">MeG22</strain>
    </source>
</reference>
<dbReference type="PANTHER" id="PTHR33498:SF1">
    <property type="entry name" value="TRANSPOSASE FOR INSERTION SEQUENCE ELEMENT IS1557"/>
    <property type="match status" value="1"/>
</dbReference>
<keyword evidence="5" id="KW-1185">Reference proteome</keyword>
<feature type="domain" description="Transposase IS204/IS1001/IS1096/IS1165 zinc-finger" evidence="2">
    <location>
        <begin position="36"/>
        <end position="77"/>
    </location>
</feature>
<dbReference type="AlphaFoldDB" id="A0A5K7S397"/>
<dbReference type="EMBL" id="AP018694">
    <property type="protein sequence ID" value="BBE16013.1"/>
    <property type="molecule type" value="Genomic_DNA"/>
</dbReference>
<dbReference type="InterPro" id="IPR047951">
    <property type="entry name" value="Transpos_ISL3"/>
</dbReference>
<dbReference type="EMBL" id="AP018694">
    <property type="protein sequence ID" value="BBE16115.1"/>
    <property type="molecule type" value="Genomic_DNA"/>
</dbReference>
<name>A0A5K7S397_9BACT</name>
<accession>A0A5K7S397</accession>
<dbReference type="RefSeq" id="WP_318349124.1">
    <property type="nucleotide sequence ID" value="NZ_AP018694.1"/>
</dbReference>
<dbReference type="InterPro" id="IPR029261">
    <property type="entry name" value="Transposase_Znf"/>
</dbReference>
<dbReference type="Proteomes" id="UP001193389">
    <property type="component" value="Chromosome"/>
</dbReference>